<comment type="caution">
    <text evidence="1">The sequence shown here is derived from an EMBL/GenBank/DDBJ whole genome shotgun (WGS) entry which is preliminary data.</text>
</comment>
<reference evidence="1 2" key="1">
    <citation type="journal article" date="2023" name="ACS Omega">
        <title>Identification of the Neoaspergillic Acid Biosynthesis Gene Cluster by Establishing an In Vitro CRISPR-Ribonucleoprotein Genetic System in Aspergillus melleus.</title>
        <authorList>
            <person name="Yuan B."/>
            <person name="Grau M.F."/>
            <person name="Murata R.M."/>
            <person name="Torok T."/>
            <person name="Venkateswaran K."/>
            <person name="Stajich J.E."/>
            <person name="Wang C.C.C."/>
        </authorList>
    </citation>
    <scope>NUCLEOTIDE SEQUENCE [LARGE SCALE GENOMIC DNA]</scope>
    <source>
        <strain evidence="1 2">IMV 1140</strain>
    </source>
</reference>
<keyword evidence="2" id="KW-1185">Reference proteome</keyword>
<evidence type="ECO:0000313" key="1">
    <source>
        <dbReference type="EMBL" id="KAK1147082.1"/>
    </source>
</evidence>
<organism evidence="1 2">
    <name type="scientific">Aspergillus melleus</name>
    <dbReference type="NCBI Taxonomy" id="138277"/>
    <lineage>
        <taxon>Eukaryota</taxon>
        <taxon>Fungi</taxon>
        <taxon>Dikarya</taxon>
        <taxon>Ascomycota</taxon>
        <taxon>Pezizomycotina</taxon>
        <taxon>Eurotiomycetes</taxon>
        <taxon>Eurotiomycetidae</taxon>
        <taxon>Eurotiales</taxon>
        <taxon>Aspergillaceae</taxon>
        <taxon>Aspergillus</taxon>
        <taxon>Aspergillus subgen. Circumdati</taxon>
    </lineage>
</organism>
<name>A0ACC3B9J8_9EURO</name>
<protein>
    <submittedName>
        <fullName evidence="1">Uncharacterized protein</fullName>
    </submittedName>
</protein>
<dbReference type="EMBL" id="JAOPJF010000013">
    <property type="protein sequence ID" value="KAK1147082.1"/>
    <property type="molecule type" value="Genomic_DNA"/>
</dbReference>
<evidence type="ECO:0000313" key="2">
    <source>
        <dbReference type="Proteomes" id="UP001177260"/>
    </source>
</evidence>
<proteinExistence type="predicted"/>
<dbReference type="Proteomes" id="UP001177260">
    <property type="component" value="Unassembled WGS sequence"/>
</dbReference>
<sequence>MAPTTPSKIPCTFPGCSLIFDSPIEMIRHKILEPYHEYCKRCDEDFPDEERLLIHKMRSSKHIVCPMCGSEYRSESGRDAHIRQEHHAKQSITCRGCKERFTSASGLMRHIEDGECPVISQFMLLKERSKKLMIKEALNAGEGSPMLLIPDPAEADDINGGVKIQSVEERNREAMMNQPFAVRAGATGFTSATLATEHWPALNGSIKISDENLPYDVLNLSGLNISSQENNHPVWKGKARAASTLSGVSVFGDRQFGVAPPNAGQTLRLMDQRWDAINFLNSFSGEYVCPCGTGFKLREDFEEHVLSKSRSNRTAQCPRCRRRFKTTAALIAHCESASTRCDINDGEKYGQVIDELTGGVIQAVGTLTDGTVKYEAGKLDIPKTNPVGTSPRLNPCTVKW</sequence>
<gene>
    <name evidence="1" type="ORF">N8T08_001821</name>
</gene>
<accession>A0ACC3B9J8</accession>